<evidence type="ECO:0000313" key="4">
    <source>
        <dbReference type="Proteomes" id="UP000809621"/>
    </source>
</evidence>
<evidence type="ECO:0000259" key="2">
    <source>
        <dbReference type="PROSITE" id="PS50887"/>
    </source>
</evidence>
<accession>A0ABS2HEK8</accession>
<dbReference type="InterPro" id="IPR029787">
    <property type="entry name" value="Nucleotide_cyclase"/>
</dbReference>
<dbReference type="InterPro" id="IPR000160">
    <property type="entry name" value="GGDEF_dom"/>
</dbReference>
<proteinExistence type="predicted"/>
<protein>
    <recommendedName>
        <fullName evidence="1">diguanylate cyclase</fullName>
        <ecNumber evidence="1">2.7.7.65</ecNumber>
    </recommendedName>
</protein>
<evidence type="ECO:0000313" key="3">
    <source>
        <dbReference type="EMBL" id="MBM7036018.1"/>
    </source>
</evidence>
<dbReference type="CDD" id="cd01949">
    <property type="entry name" value="GGDEF"/>
    <property type="match status" value="1"/>
</dbReference>
<comment type="caution">
    <text evidence="3">The sequence shown here is derived from an EMBL/GenBank/DDBJ whole genome shotgun (WGS) entry which is preliminary data.</text>
</comment>
<dbReference type="RefSeq" id="WP_205157628.1">
    <property type="nucleotide sequence ID" value="NZ_JAFEUM010000002.1"/>
</dbReference>
<organism evidence="3 4">
    <name type="scientific">Vibrio ulleungensis</name>
    <dbReference type="NCBI Taxonomy" id="2807619"/>
    <lineage>
        <taxon>Bacteria</taxon>
        <taxon>Pseudomonadati</taxon>
        <taxon>Pseudomonadota</taxon>
        <taxon>Gammaproteobacteria</taxon>
        <taxon>Vibrionales</taxon>
        <taxon>Vibrionaceae</taxon>
        <taxon>Vibrio</taxon>
    </lineage>
</organism>
<name>A0ABS2HEK8_9VIBR</name>
<dbReference type="NCBIfam" id="TIGR00254">
    <property type="entry name" value="GGDEF"/>
    <property type="match status" value="1"/>
</dbReference>
<dbReference type="SMART" id="SM00267">
    <property type="entry name" value="GGDEF"/>
    <property type="match status" value="1"/>
</dbReference>
<reference evidence="3 4" key="1">
    <citation type="submission" date="2021-02" db="EMBL/GenBank/DDBJ databases">
        <authorList>
            <person name="Park J.-S."/>
        </authorList>
    </citation>
    <scope>NUCLEOTIDE SEQUENCE [LARGE SCALE GENOMIC DNA]</scope>
    <source>
        <strain evidence="3 4">188UL20-2</strain>
    </source>
</reference>
<dbReference type="Gene3D" id="3.30.70.270">
    <property type="match status" value="1"/>
</dbReference>
<dbReference type="InterPro" id="IPR043128">
    <property type="entry name" value="Rev_trsase/Diguanyl_cyclase"/>
</dbReference>
<dbReference type="PANTHER" id="PTHR45138:SF2">
    <property type="entry name" value="DIGUANYLATE CYCLASE VDCA"/>
    <property type="match status" value="1"/>
</dbReference>
<evidence type="ECO:0000256" key="1">
    <source>
        <dbReference type="ARBA" id="ARBA00012528"/>
    </source>
</evidence>
<dbReference type="PROSITE" id="PS50887">
    <property type="entry name" value="GGDEF"/>
    <property type="match status" value="1"/>
</dbReference>
<feature type="domain" description="GGDEF" evidence="2">
    <location>
        <begin position="205"/>
        <end position="338"/>
    </location>
</feature>
<sequence>MSQDDIAKATHILKQTVPLMMQHKVAATPPNYALWYTYVEQSNPDLNSSLDSIVKEKKPCTPSTNETLYKQYIAGTQETSFDELKRNLELMVAELSSTMNTTLLDSSDFSQKIDTSFAQLERVENEGLSMDQVMDTVRLLVKESKSIRHSTSFFTSQLNNATSEIAKLKQQLQEVQKDALFDALSGLYNRRAFDKDIQMLCASGDAFSLVLLDLDHFKKLNDDYSHLLGDAVIRAVANRLKAVSREGISAYRYGGEEFALIVPDKDLRIARHYAETARRSIEKIAVKDKQSGRSVSSITASFGVAEIDEKESALSLIGRADKLLYEAKQLGRNRVMPL</sequence>
<dbReference type="InterPro" id="IPR050469">
    <property type="entry name" value="Diguanylate_Cyclase"/>
</dbReference>
<gene>
    <name evidence="3" type="ORF">JQC93_06305</name>
</gene>
<dbReference type="Pfam" id="PF00990">
    <property type="entry name" value="GGDEF"/>
    <property type="match status" value="1"/>
</dbReference>
<dbReference type="SUPFAM" id="SSF55073">
    <property type="entry name" value="Nucleotide cyclase"/>
    <property type="match status" value="1"/>
</dbReference>
<keyword evidence="4" id="KW-1185">Reference proteome</keyword>
<dbReference type="PANTHER" id="PTHR45138">
    <property type="entry name" value="REGULATORY COMPONENTS OF SENSORY TRANSDUCTION SYSTEM"/>
    <property type="match status" value="1"/>
</dbReference>
<dbReference type="Proteomes" id="UP000809621">
    <property type="component" value="Unassembled WGS sequence"/>
</dbReference>
<dbReference type="EC" id="2.7.7.65" evidence="1"/>
<dbReference type="EMBL" id="JAFEUM010000002">
    <property type="protein sequence ID" value="MBM7036018.1"/>
    <property type="molecule type" value="Genomic_DNA"/>
</dbReference>